<protein>
    <submittedName>
        <fullName evidence="1">Uncharacterized protein</fullName>
    </submittedName>
</protein>
<proteinExistence type="predicted"/>
<keyword evidence="2" id="KW-1185">Reference proteome</keyword>
<sequence>MPFRADKSIWRGNNSPALVWTIPEDVPITGSTFYLTIGASGSLLVVKDTVSGSLVLNPTLRELRWTYTTAESRLIPAGQIAEYEIERRADGIEITELYGFMTGLGGLNTDASPGEEASLDFSNPDNSNLQLMGWI</sequence>
<comment type="caution">
    <text evidence="1">The sequence shown here is derived from an EMBL/GenBank/DDBJ whole genome shotgun (WGS) entry which is preliminary data.</text>
</comment>
<name>A0ABU0M8E0_9HYPH</name>
<evidence type="ECO:0000313" key="2">
    <source>
        <dbReference type="Proteomes" id="UP001223743"/>
    </source>
</evidence>
<accession>A0ABU0M8E0</accession>
<evidence type="ECO:0000313" key="1">
    <source>
        <dbReference type="EMBL" id="MDQ0517229.1"/>
    </source>
</evidence>
<organism evidence="1 2">
    <name type="scientific">Kaistia geumhonensis</name>
    <dbReference type="NCBI Taxonomy" id="410839"/>
    <lineage>
        <taxon>Bacteria</taxon>
        <taxon>Pseudomonadati</taxon>
        <taxon>Pseudomonadota</taxon>
        <taxon>Alphaproteobacteria</taxon>
        <taxon>Hyphomicrobiales</taxon>
        <taxon>Kaistiaceae</taxon>
        <taxon>Kaistia</taxon>
    </lineage>
</organism>
<dbReference type="RefSeq" id="WP_266278601.1">
    <property type="nucleotide sequence ID" value="NZ_JAPKNF010000001.1"/>
</dbReference>
<reference evidence="1 2" key="1">
    <citation type="submission" date="2023-07" db="EMBL/GenBank/DDBJ databases">
        <title>Genomic Encyclopedia of Type Strains, Phase IV (KMG-IV): sequencing the most valuable type-strain genomes for metagenomic binning, comparative biology and taxonomic classification.</title>
        <authorList>
            <person name="Goeker M."/>
        </authorList>
    </citation>
    <scope>NUCLEOTIDE SEQUENCE [LARGE SCALE GENOMIC DNA]</scope>
    <source>
        <strain evidence="1 2">B1-1</strain>
    </source>
</reference>
<dbReference type="Proteomes" id="UP001223743">
    <property type="component" value="Unassembled WGS sequence"/>
</dbReference>
<dbReference type="EMBL" id="JAUSWJ010000001">
    <property type="protein sequence ID" value="MDQ0517229.1"/>
    <property type="molecule type" value="Genomic_DNA"/>
</dbReference>
<gene>
    <name evidence="1" type="ORF">QO015_002842</name>
</gene>